<dbReference type="EMBL" id="MFIV01000056">
    <property type="protein sequence ID" value="OGF98913.1"/>
    <property type="molecule type" value="Genomic_DNA"/>
</dbReference>
<dbReference type="InterPro" id="IPR029063">
    <property type="entry name" value="SAM-dependent_MTases_sf"/>
</dbReference>
<accession>A0A1F5YFI8</accession>
<name>A0A1F5YFI8_9BACT</name>
<evidence type="ECO:0000256" key="1">
    <source>
        <dbReference type="ARBA" id="ARBA00022603"/>
    </source>
</evidence>
<keyword evidence="1" id="KW-0489">Methyltransferase</keyword>
<evidence type="ECO:0000259" key="3">
    <source>
        <dbReference type="Pfam" id="PF13649"/>
    </source>
</evidence>
<evidence type="ECO:0000313" key="5">
    <source>
        <dbReference type="Proteomes" id="UP000176992"/>
    </source>
</evidence>
<feature type="domain" description="Methyltransferase" evidence="3">
    <location>
        <begin position="66"/>
        <end position="159"/>
    </location>
</feature>
<dbReference type="Gene3D" id="3.40.50.150">
    <property type="entry name" value="Vaccinia Virus protein VP39"/>
    <property type="match status" value="1"/>
</dbReference>
<dbReference type="PANTHER" id="PTHR43861:SF1">
    <property type="entry name" value="TRANS-ACONITATE 2-METHYLTRANSFERASE"/>
    <property type="match status" value="1"/>
</dbReference>
<dbReference type="Proteomes" id="UP000176992">
    <property type="component" value="Unassembled WGS sequence"/>
</dbReference>
<gene>
    <name evidence="4" type="ORF">A2Z86_02535</name>
</gene>
<proteinExistence type="predicted"/>
<comment type="caution">
    <text evidence="4">The sequence shown here is derived from an EMBL/GenBank/DDBJ whole genome shotgun (WGS) entry which is preliminary data.</text>
</comment>
<dbReference type="CDD" id="cd02440">
    <property type="entry name" value="AdoMet_MTases"/>
    <property type="match status" value="1"/>
</dbReference>
<dbReference type="AlphaFoldDB" id="A0A1F5YFI8"/>
<dbReference type="GO" id="GO:0032259">
    <property type="term" value="P:methylation"/>
    <property type="evidence" value="ECO:0007669"/>
    <property type="project" value="UniProtKB-KW"/>
</dbReference>
<dbReference type="SUPFAM" id="SSF53335">
    <property type="entry name" value="S-adenosyl-L-methionine-dependent methyltransferases"/>
    <property type="match status" value="1"/>
</dbReference>
<dbReference type="Pfam" id="PF13649">
    <property type="entry name" value="Methyltransf_25"/>
    <property type="match status" value="1"/>
</dbReference>
<evidence type="ECO:0000313" key="4">
    <source>
        <dbReference type="EMBL" id="OGF98913.1"/>
    </source>
</evidence>
<organism evidence="4 5">
    <name type="scientific">Candidatus Glassbacteria bacterium GWA2_58_10</name>
    <dbReference type="NCBI Taxonomy" id="1817865"/>
    <lineage>
        <taxon>Bacteria</taxon>
        <taxon>Candidatus Glassiibacteriota</taxon>
    </lineage>
</organism>
<evidence type="ECO:0000256" key="2">
    <source>
        <dbReference type="ARBA" id="ARBA00022679"/>
    </source>
</evidence>
<keyword evidence="2" id="KW-0808">Transferase</keyword>
<dbReference type="GO" id="GO:0008168">
    <property type="term" value="F:methyltransferase activity"/>
    <property type="evidence" value="ECO:0007669"/>
    <property type="project" value="UniProtKB-KW"/>
</dbReference>
<protein>
    <recommendedName>
        <fullName evidence="3">Methyltransferase domain-containing protein</fullName>
    </recommendedName>
</protein>
<sequence length="243" mass="27359">MKQAKDINLDGFDWGQYYEERSRRFTDPLVASEYITPEGKLESALIEAMTGFVIEHLAPVSTDRFLEIGCGCGVMLSSLADRGVLGPETSGIDVSPGMIEKARLMVTLATFEVMDAASVGKLGKKFDKILLWGVLHYLDRRDYVTAALREITDVLRPGGKILLGWVPDADRKDDYVAWRKSLPAVDHSLRTPRKAGLEWLWFEKAFFRDLGNRYPASVEILEHRGFPGGLEHYFFSVLIRSEA</sequence>
<dbReference type="InterPro" id="IPR041698">
    <property type="entry name" value="Methyltransf_25"/>
</dbReference>
<dbReference type="PANTHER" id="PTHR43861">
    <property type="entry name" value="TRANS-ACONITATE 2-METHYLTRANSFERASE-RELATED"/>
    <property type="match status" value="1"/>
</dbReference>
<reference evidence="4 5" key="1">
    <citation type="journal article" date="2016" name="Nat. Commun.">
        <title>Thousands of microbial genomes shed light on interconnected biogeochemical processes in an aquifer system.</title>
        <authorList>
            <person name="Anantharaman K."/>
            <person name="Brown C.T."/>
            <person name="Hug L.A."/>
            <person name="Sharon I."/>
            <person name="Castelle C.J."/>
            <person name="Probst A.J."/>
            <person name="Thomas B.C."/>
            <person name="Singh A."/>
            <person name="Wilkins M.J."/>
            <person name="Karaoz U."/>
            <person name="Brodie E.L."/>
            <person name="Williams K.H."/>
            <person name="Hubbard S.S."/>
            <person name="Banfield J.F."/>
        </authorList>
    </citation>
    <scope>NUCLEOTIDE SEQUENCE [LARGE SCALE GENOMIC DNA]</scope>
</reference>